<accession>A0A8T8KQT5</accession>
<dbReference type="GO" id="GO:0005524">
    <property type="term" value="F:ATP binding"/>
    <property type="evidence" value="ECO:0007669"/>
    <property type="project" value="UniProtKB-KW"/>
</dbReference>
<dbReference type="AlphaFoldDB" id="A0A8T8KQT5"/>
<keyword evidence="1" id="KW-0614">Plasmid</keyword>
<evidence type="ECO:0000313" key="1">
    <source>
        <dbReference type="EMBL" id="QUJ73873.1"/>
    </source>
</evidence>
<gene>
    <name evidence="1" type="ORF">KDQ40_17960</name>
</gene>
<dbReference type="EMBL" id="CP073368">
    <property type="protein sequence ID" value="QUJ73873.1"/>
    <property type="molecule type" value="Genomic_DNA"/>
</dbReference>
<dbReference type="Proteomes" id="UP000682967">
    <property type="component" value="Plasmid pHsi540"/>
</dbReference>
<geneLocation type="plasmid" evidence="1 2">
    <name>pHsi540</name>
</geneLocation>
<keyword evidence="1" id="KW-0067">ATP-binding</keyword>
<reference evidence="1" key="1">
    <citation type="submission" date="2021-04" db="EMBL/GenBank/DDBJ databases">
        <title>Complete Genome sequence and Methylome Analysis of the Haloarchaeon Haloarcula sinaiiensis.</title>
        <authorList>
            <person name="Fomenkov A."/>
            <person name="DasSarma P."/>
            <person name="DasSarma S."/>
            <person name="Roberts R.J."/>
        </authorList>
    </citation>
    <scope>NUCLEOTIDE SEQUENCE</scope>
    <source>
        <strain evidence="1">ATCC 33800</strain>
        <plasmid evidence="1">pHsi540</plasmid>
    </source>
</reference>
<protein>
    <submittedName>
        <fullName evidence="1">Nitrate ABC transporter ATP-binding protein</fullName>
    </submittedName>
</protein>
<organism evidence="1 2">
    <name type="scientific">Haloarcula marismortui ATCC 33800</name>
    <dbReference type="NCBI Taxonomy" id="662476"/>
    <lineage>
        <taxon>Archaea</taxon>
        <taxon>Methanobacteriati</taxon>
        <taxon>Methanobacteriota</taxon>
        <taxon>Stenosarchaea group</taxon>
        <taxon>Halobacteria</taxon>
        <taxon>Halobacteriales</taxon>
        <taxon>Haloarculaceae</taxon>
        <taxon>Haloarcula</taxon>
    </lineage>
</organism>
<dbReference type="OrthoDB" id="373270at2157"/>
<dbReference type="KEGG" id="hsin:KDQ40_17960"/>
<evidence type="ECO:0000313" key="2">
    <source>
        <dbReference type="Proteomes" id="UP000682967"/>
    </source>
</evidence>
<name>A0A8T8KQT5_9EURY</name>
<sequence>MKNIMDMADRIVLLGFAELAIDLVEPATVKKPIDHVYCISVLLDMLRLSQKELMCFTLGEFVSA</sequence>
<proteinExistence type="predicted"/>
<keyword evidence="1" id="KW-0547">Nucleotide-binding</keyword>